<dbReference type="EMBL" id="JABBGJ010000049">
    <property type="protein sequence ID" value="NMM03172.1"/>
    <property type="molecule type" value="Genomic_DNA"/>
</dbReference>
<sequence>MADDQEVFRMKVTISAHETPELHARLLRAKEGRTRSALLKQLAQVQVLYPYGGHPSTTGRTVEPAATADSPSPSVSGLDEGSDEGLDRASYGQPQEMAHGGEDMSSLLSQSSFSKYL</sequence>
<evidence type="ECO:0000313" key="3">
    <source>
        <dbReference type="Proteomes" id="UP000544134"/>
    </source>
</evidence>
<comment type="caution">
    <text evidence="2">The sequence shown here is derived from an EMBL/GenBank/DDBJ whole genome shotgun (WGS) entry which is preliminary data.</text>
</comment>
<proteinExistence type="predicted"/>
<protein>
    <submittedName>
        <fullName evidence="2">Uncharacterized protein</fullName>
    </submittedName>
</protein>
<accession>A0A848ILG9</accession>
<organism evidence="2 3">
    <name type="scientific">Paraburkholderia polaris</name>
    <dbReference type="NCBI Taxonomy" id="2728848"/>
    <lineage>
        <taxon>Bacteria</taxon>
        <taxon>Pseudomonadati</taxon>
        <taxon>Pseudomonadota</taxon>
        <taxon>Betaproteobacteria</taxon>
        <taxon>Burkholderiales</taxon>
        <taxon>Burkholderiaceae</taxon>
        <taxon>Paraburkholderia</taxon>
    </lineage>
</organism>
<gene>
    <name evidence="2" type="ORF">HHL24_35370</name>
</gene>
<feature type="region of interest" description="Disordered" evidence="1">
    <location>
        <begin position="51"/>
        <end position="117"/>
    </location>
</feature>
<keyword evidence="3" id="KW-1185">Reference proteome</keyword>
<evidence type="ECO:0000256" key="1">
    <source>
        <dbReference type="SAM" id="MobiDB-lite"/>
    </source>
</evidence>
<name>A0A848ILG9_9BURK</name>
<dbReference type="Proteomes" id="UP000544134">
    <property type="component" value="Unassembled WGS sequence"/>
</dbReference>
<evidence type="ECO:0000313" key="2">
    <source>
        <dbReference type="EMBL" id="NMM03172.1"/>
    </source>
</evidence>
<dbReference type="AlphaFoldDB" id="A0A848ILG9"/>
<reference evidence="2 3" key="1">
    <citation type="submission" date="2020-04" db="EMBL/GenBank/DDBJ databases">
        <title>Paraburkholderia sp. RP-4-7 isolated from soil.</title>
        <authorList>
            <person name="Dahal R.H."/>
        </authorList>
    </citation>
    <scope>NUCLEOTIDE SEQUENCE [LARGE SCALE GENOMIC DNA]</scope>
    <source>
        <strain evidence="2 3">RP-4-7</strain>
    </source>
</reference>
<feature type="compositionally biased region" description="Low complexity" evidence="1">
    <location>
        <begin position="105"/>
        <end position="117"/>
    </location>
</feature>
<dbReference type="RefSeq" id="WP_169489924.1">
    <property type="nucleotide sequence ID" value="NZ_JABBGJ010000049.1"/>
</dbReference>